<dbReference type="GO" id="GO:0008360">
    <property type="term" value="P:regulation of cell shape"/>
    <property type="evidence" value="ECO:0007669"/>
    <property type="project" value="UniProtKB-UniRule"/>
</dbReference>
<feature type="transmembrane region" description="Helical" evidence="10">
    <location>
        <begin position="317"/>
        <end position="338"/>
    </location>
</feature>
<feature type="transmembrane region" description="Helical" evidence="10">
    <location>
        <begin position="185"/>
        <end position="209"/>
    </location>
</feature>
<keyword evidence="13" id="KW-1185">Reference proteome</keyword>
<dbReference type="GO" id="GO:0034204">
    <property type="term" value="P:lipid translocation"/>
    <property type="evidence" value="ECO:0007669"/>
    <property type="project" value="TreeGrafter"/>
</dbReference>
<proteinExistence type="inferred from homology"/>
<protein>
    <recommendedName>
        <fullName evidence="10">Probable lipid II flippase MurJ</fullName>
    </recommendedName>
</protein>
<feature type="transmembrane region" description="Helical" evidence="10">
    <location>
        <begin position="134"/>
        <end position="154"/>
    </location>
</feature>
<evidence type="ECO:0000256" key="11">
    <source>
        <dbReference type="PIRNR" id="PIRNR002869"/>
    </source>
</evidence>
<dbReference type="NCBIfam" id="TIGR01695">
    <property type="entry name" value="murJ_mviN"/>
    <property type="match status" value="1"/>
</dbReference>
<evidence type="ECO:0000256" key="10">
    <source>
        <dbReference type="HAMAP-Rule" id="MF_02078"/>
    </source>
</evidence>
<dbReference type="PRINTS" id="PR01806">
    <property type="entry name" value="VIRFACTRMVIN"/>
</dbReference>
<feature type="transmembrane region" description="Helical" evidence="10">
    <location>
        <begin position="278"/>
        <end position="296"/>
    </location>
</feature>
<feature type="transmembrane region" description="Helical" evidence="10">
    <location>
        <begin position="390"/>
        <end position="408"/>
    </location>
</feature>
<dbReference type="InterPro" id="IPR004268">
    <property type="entry name" value="MurJ"/>
</dbReference>
<feature type="transmembrane region" description="Helical" evidence="10">
    <location>
        <begin position="485"/>
        <end position="506"/>
    </location>
</feature>
<dbReference type="GO" id="GO:0071555">
    <property type="term" value="P:cell wall organization"/>
    <property type="evidence" value="ECO:0007669"/>
    <property type="project" value="UniProtKB-UniRule"/>
</dbReference>
<feature type="transmembrane region" description="Helical" evidence="10">
    <location>
        <begin position="358"/>
        <end position="378"/>
    </location>
</feature>
<evidence type="ECO:0000256" key="8">
    <source>
        <dbReference type="ARBA" id="ARBA00060041"/>
    </source>
</evidence>
<dbReference type="InterPro" id="IPR051050">
    <property type="entry name" value="Lipid_II_flippase_MurJ/MviN"/>
</dbReference>
<evidence type="ECO:0000313" key="12">
    <source>
        <dbReference type="EMBL" id="SFD07376.1"/>
    </source>
</evidence>
<comment type="subcellular location">
    <subcellularLocation>
        <location evidence="10">Cell inner membrane</location>
        <topology evidence="10">Multi-pass membrane protein</topology>
    </subcellularLocation>
    <subcellularLocation>
        <location evidence="1">Cell membrane</location>
        <topology evidence="1">Multi-pass membrane protein</topology>
    </subcellularLocation>
</comment>
<dbReference type="PANTHER" id="PTHR47019:SF1">
    <property type="entry name" value="LIPID II FLIPPASE MURJ"/>
    <property type="match status" value="1"/>
</dbReference>
<feature type="transmembrane region" description="Helical" evidence="10">
    <location>
        <begin position="414"/>
        <end position="433"/>
    </location>
</feature>
<keyword evidence="7 10" id="KW-0472">Membrane</keyword>
<keyword evidence="4 10" id="KW-0133">Cell shape</keyword>
<organism evidence="12 13">
    <name type="scientific">Massilia yuzhufengensis</name>
    <dbReference type="NCBI Taxonomy" id="1164594"/>
    <lineage>
        <taxon>Bacteria</taxon>
        <taxon>Pseudomonadati</taxon>
        <taxon>Pseudomonadota</taxon>
        <taxon>Betaproteobacteria</taxon>
        <taxon>Burkholderiales</taxon>
        <taxon>Oxalobacteraceae</taxon>
        <taxon>Telluria group</taxon>
        <taxon>Massilia</taxon>
    </lineage>
</organism>
<dbReference type="Pfam" id="PF03023">
    <property type="entry name" value="MurJ"/>
    <property type="match status" value="1"/>
</dbReference>
<dbReference type="HAMAP" id="MF_02078">
    <property type="entry name" value="MurJ_MviN"/>
    <property type="match status" value="1"/>
</dbReference>
<gene>
    <name evidence="10" type="primary">murJ</name>
    <name evidence="12" type="ORF">SAMN05216204_11590</name>
</gene>
<evidence type="ECO:0000256" key="4">
    <source>
        <dbReference type="ARBA" id="ARBA00022960"/>
    </source>
</evidence>
<dbReference type="GO" id="GO:0009252">
    <property type="term" value="P:peptidoglycan biosynthetic process"/>
    <property type="evidence" value="ECO:0007669"/>
    <property type="project" value="UniProtKB-UniRule"/>
</dbReference>
<sequence length="516" mass="54846">MNLLRTLAAISSMTMVSRVTGLLRESLFAATFGTSNFTDAFNIAFRLPNLLRRLFAEGAFSQAFVPILTEYKTKHGQDATKTLVDHVATVLVWATVLTSILGIVAAPVLILWIGGGLQREPAAFDAAVVMTRMMFPYIACMAFVALASGILNTWRQFKIPAFTPVLLNLSFIVSALVLADYFAQPIYAMAVGVCIGGLAQVAIQLPSLIKLGMLPRLSINPLTGLRNAGVHRMLGKMGPAVFAVAAAQISLLINTTIAAGLAAGAVTALQYADRLMELPTALLGVALGTILLPGLAKANTEGDTQEYSSLLDWGLRLTFLLAIPAAVGMATLATPMIATLFHYGAFNARDVAASSMPLMAYSAGLLGFILVKTLAPAFFARQEVRTPVKIAVGVLVVTQLMNLVFVPLFGVAGLALSIGVGACINALFLYTGLRRRKIYVPQAGWGAFFFKLVAAAAVMGVVCWFGQAQFDWIALRATPLLRGGALVAIIGAAAVAYFAVLLALGFRPRDFKRRAK</sequence>
<evidence type="ECO:0000256" key="3">
    <source>
        <dbReference type="ARBA" id="ARBA00022692"/>
    </source>
</evidence>
<dbReference type="PIRSF" id="PIRSF002869">
    <property type="entry name" value="MviN"/>
    <property type="match status" value="1"/>
</dbReference>
<dbReference type="PANTHER" id="PTHR47019">
    <property type="entry name" value="LIPID II FLIPPASE MURJ"/>
    <property type="match status" value="1"/>
</dbReference>
<evidence type="ECO:0000256" key="6">
    <source>
        <dbReference type="ARBA" id="ARBA00022989"/>
    </source>
</evidence>
<feature type="transmembrane region" description="Helical" evidence="10">
    <location>
        <begin position="161"/>
        <end position="179"/>
    </location>
</feature>
<keyword evidence="10 11" id="KW-0961">Cell wall biogenesis/degradation</keyword>
<dbReference type="RefSeq" id="WP_091875182.1">
    <property type="nucleotide sequence ID" value="NZ_FOLD01000015.1"/>
</dbReference>
<reference evidence="13" key="1">
    <citation type="submission" date="2016-10" db="EMBL/GenBank/DDBJ databases">
        <authorList>
            <person name="Varghese N."/>
            <person name="Submissions S."/>
        </authorList>
    </citation>
    <scope>NUCLEOTIDE SEQUENCE [LARGE SCALE GENOMIC DNA]</scope>
    <source>
        <strain evidence="13">CGMCC 1.12041</strain>
    </source>
</reference>
<feature type="transmembrane region" description="Helical" evidence="10">
    <location>
        <begin position="240"/>
        <end position="266"/>
    </location>
</feature>
<keyword evidence="10 11" id="KW-0813">Transport</keyword>
<keyword evidence="2 10" id="KW-1003">Cell membrane</keyword>
<dbReference type="GO" id="GO:0015648">
    <property type="term" value="F:lipid-linked peptidoglycan transporter activity"/>
    <property type="evidence" value="ECO:0007669"/>
    <property type="project" value="UniProtKB-UniRule"/>
</dbReference>
<evidence type="ECO:0000256" key="5">
    <source>
        <dbReference type="ARBA" id="ARBA00022984"/>
    </source>
</evidence>
<dbReference type="UniPathway" id="UPA00219"/>
<accession>A0A1I1PCD9</accession>
<keyword evidence="5 10" id="KW-0573">Peptidoglycan synthesis</keyword>
<comment type="pathway">
    <text evidence="10">Cell wall biogenesis; peptidoglycan biosynthesis.</text>
</comment>
<feature type="transmembrane region" description="Helical" evidence="10">
    <location>
        <begin position="445"/>
        <end position="465"/>
    </location>
</feature>
<evidence type="ECO:0000256" key="7">
    <source>
        <dbReference type="ARBA" id="ARBA00023136"/>
    </source>
</evidence>
<evidence type="ECO:0000256" key="2">
    <source>
        <dbReference type="ARBA" id="ARBA00022475"/>
    </source>
</evidence>
<dbReference type="CDD" id="cd13123">
    <property type="entry name" value="MATE_MurJ_like"/>
    <property type="match status" value="1"/>
</dbReference>
<evidence type="ECO:0000256" key="1">
    <source>
        <dbReference type="ARBA" id="ARBA00004651"/>
    </source>
</evidence>
<dbReference type="AlphaFoldDB" id="A0A1I1PCD9"/>
<dbReference type="STRING" id="1164594.SAMN05216204_11590"/>
<keyword evidence="6 10" id="KW-1133">Transmembrane helix</keyword>
<evidence type="ECO:0000256" key="9">
    <source>
        <dbReference type="ARBA" id="ARBA00061532"/>
    </source>
</evidence>
<dbReference type="Proteomes" id="UP000198639">
    <property type="component" value="Unassembled WGS sequence"/>
</dbReference>
<dbReference type="GO" id="GO:0005886">
    <property type="term" value="C:plasma membrane"/>
    <property type="evidence" value="ECO:0007669"/>
    <property type="project" value="UniProtKB-SubCell"/>
</dbReference>
<name>A0A1I1PCD9_9BURK</name>
<comment type="similarity">
    <text evidence="9 10 11">Belongs to the MurJ/MviN family.</text>
</comment>
<keyword evidence="3 10" id="KW-0812">Transmembrane</keyword>
<dbReference type="OrthoDB" id="9816572at2"/>
<evidence type="ECO:0000313" key="13">
    <source>
        <dbReference type="Proteomes" id="UP000198639"/>
    </source>
</evidence>
<dbReference type="EMBL" id="FOLD01000015">
    <property type="protein sequence ID" value="SFD07376.1"/>
    <property type="molecule type" value="Genomic_DNA"/>
</dbReference>
<comment type="function">
    <text evidence="8 10 11">Involved in peptidoglycan biosynthesis. Transports lipid-linked peptidoglycan precursors from the inner to the outer leaflet of the cytoplasmic membrane.</text>
</comment>
<keyword evidence="10" id="KW-0997">Cell inner membrane</keyword>
<feature type="transmembrane region" description="Helical" evidence="10">
    <location>
        <begin position="90"/>
        <end position="114"/>
    </location>
</feature>